<dbReference type="InterPro" id="IPR025110">
    <property type="entry name" value="AMP-bd_C"/>
</dbReference>
<name>A0ABU0LC73_XANAG</name>
<dbReference type="InterPro" id="IPR045851">
    <property type="entry name" value="AMP-bd_C_sf"/>
</dbReference>
<dbReference type="InterPro" id="IPR020459">
    <property type="entry name" value="AMP-binding"/>
</dbReference>
<sequence>MNIARWLLARAQLGPDAPALLDGTRVDADYRTFAHRAGAIARALRDHHGIAPGDRVGVFMTNRTRYLECLYGIWWAGAVAVPVNAKLHGREAAWIFADAEATLAFVADHTLEALHAVADSEALPPLVDVDGPGFTRLYDSPPDPEPLACESDDLAWLFYTSGTTGRPKGVMLSHGNLTAMSLSYLADVDEAHAEDAIVYAAPMSHGAGMYNFIHVRVGARHVVPASGGFDADEVLDLGHALGNLTFFAAPTIVRRLTDAARRRGENGAGIKTIIYGGAPMYLADLEDAIAVMGQRFVEIYGQGESPMAITALARTFHAETASERGRARLASVGVAQSVVEVRVADQDGRTLPPGETGEIVVKGPTVMRGYWRNPKATADAIRDGWLFTGDLGRMDDDGFLTLTDRSKDVIISGGTNIYPREVEEALLTHPAVREVCVVGEPDPEWGENVVAYVVTAPDMDVTDAALDAHCLSSIARFKRPKRYERRDELPKSNYGKILKTVLRAEITARHHPVEG</sequence>
<evidence type="ECO:0000313" key="4">
    <source>
        <dbReference type="Proteomes" id="UP001241747"/>
    </source>
</evidence>
<keyword evidence="3" id="KW-0436">Ligase</keyword>
<dbReference type="SUPFAM" id="SSF56801">
    <property type="entry name" value="Acetyl-CoA synthetase-like"/>
    <property type="match status" value="1"/>
</dbReference>
<organism evidence="3 4">
    <name type="scientific">Xanthobacter agilis</name>
    <dbReference type="NCBI Taxonomy" id="47492"/>
    <lineage>
        <taxon>Bacteria</taxon>
        <taxon>Pseudomonadati</taxon>
        <taxon>Pseudomonadota</taxon>
        <taxon>Alphaproteobacteria</taxon>
        <taxon>Hyphomicrobiales</taxon>
        <taxon>Xanthobacteraceae</taxon>
        <taxon>Xanthobacter</taxon>
    </lineage>
</organism>
<evidence type="ECO:0000313" key="3">
    <source>
        <dbReference type="EMBL" id="MDQ0504745.1"/>
    </source>
</evidence>
<dbReference type="RefSeq" id="WP_237346482.1">
    <property type="nucleotide sequence ID" value="NZ_JABWGX010000019.1"/>
</dbReference>
<dbReference type="EC" id="6.2.1.3" evidence="3"/>
<dbReference type="PANTHER" id="PTHR43767:SF1">
    <property type="entry name" value="NONRIBOSOMAL PEPTIDE SYNTHASE PES1 (EUROFUNG)-RELATED"/>
    <property type="match status" value="1"/>
</dbReference>
<feature type="domain" description="AMP-binding enzyme C-terminal" evidence="2">
    <location>
        <begin position="421"/>
        <end position="496"/>
    </location>
</feature>
<feature type="domain" description="AMP-dependent synthetase/ligase" evidence="1">
    <location>
        <begin position="10"/>
        <end position="371"/>
    </location>
</feature>
<evidence type="ECO:0000259" key="2">
    <source>
        <dbReference type="Pfam" id="PF13193"/>
    </source>
</evidence>
<dbReference type="InterPro" id="IPR020845">
    <property type="entry name" value="AMP-binding_CS"/>
</dbReference>
<dbReference type="Pfam" id="PF13193">
    <property type="entry name" value="AMP-binding_C"/>
    <property type="match status" value="1"/>
</dbReference>
<reference evidence="3 4" key="1">
    <citation type="submission" date="2023-07" db="EMBL/GenBank/DDBJ databases">
        <title>Genomic Encyclopedia of Type Strains, Phase IV (KMG-IV): sequencing the most valuable type-strain genomes for metagenomic binning, comparative biology and taxonomic classification.</title>
        <authorList>
            <person name="Goeker M."/>
        </authorList>
    </citation>
    <scope>NUCLEOTIDE SEQUENCE [LARGE SCALE GENOMIC DNA]</scope>
    <source>
        <strain evidence="3 4">DSM 3770</strain>
    </source>
</reference>
<dbReference type="Gene3D" id="3.40.50.12780">
    <property type="entry name" value="N-terminal domain of ligase-like"/>
    <property type="match status" value="1"/>
</dbReference>
<comment type="caution">
    <text evidence="3">The sequence shown here is derived from an EMBL/GenBank/DDBJ whole genome shotgun (WGS) entry which is preliminary data.</text>
</comment>
<dbReference type="PRINTS" id="PR00154">
    <property type="entry name" value="AMPBINDING"/>
</dbReference>
<dbReference type="InterPro" id="IPR042099">
    <property type="entry name" value="ANL_N_sf"/>
</dbReference>
<dbReference type="GO" id="GO:0004467">
    <property type="term" value="F:long-chain fatty acid-CoA ligase activity"/>
    <property type="evidence" value="ECO:0007669"/>
    <property type="project" value="UniProtKB-EC"/>
</dbReference>
<dbReference type="Gene3D" id="3.30.300.30">
    <property type="match status" value="1"/>
</dbReference>
<dbReference type="InterPro" id="IPR000873">
    <property type="entry name" value="AMP-dep_synth/lig_dom"/>
</dbReference>
<dbReference type="Proteomes" id="UP001241747">
    <property type="component" value="Unassembled WGS sequence"/>
</dbReference>
<gene>
    <name evidence="3" type="ORF">QOZ94_001527</name>
</gene>
<dbReference type="PROSITE" id="PS00455">
    <property type="entry name" value="AMP_BINDING"/>
    <property type="match status" value="1"/>
</dbReference>
<proteinExistence type="predicted"/>
<dbReference type="EMBL" id="JAUSVY010000003">
    <property type="protein sequence ID" value="MDQ0504745.1"/>
    <property type="molecule type" value="Genomic_DNA"/>
</dbReference>
<protein>
    <submittedName>
        <fullName evidence="3">Long-chain acyl-CoA synthetase</fullName>
        <ecNumber evidence="3">6.2.1.3</ecNumber>
    </submittedName>
</protein>
<accession>A0ABU0LC73</accession>
<dbReference type="Pfam" id="PF00501">
    <property type="entry name" value="AMP-binding"/>
    <property type="match status" value="1"/>
</dbReference>
<evidence type="ECO:0000259" key="1">
    <source>
        <dbReference type="Pfam" id="PF00501"/>
    </source>
</evidence>
<keyword evidence="4" id="KW-1185">Reference proteome</keyword>
<dbReference type="PANTHER" id="PTHR43767">
    <property type="entry name" value="LONG-CHAIN-FATTY-ACID--COA LIGASE"/>
    <property type="match status" value="1"/>
</dbReference>
<dbReference type="InterPro" id="IPR050237">
    <property type="entry name" value="ATP-dep_AMP-bd_enzyme"/>
</dbReference>